<dbReference type="GO" id="GO:0009507">
    <property type="term" value="C:chloroplast"/>
    <property type="evidence" value="ECO:0007669"/>
    <property type="project" value="TreeGrafter"/>
</dbReference>
<dbReference type="EMBL" id="JAAMPC010000002">
    <property type="protein sequence ID" value="KAG2326185.1"/>
    <property type="molecule type" value="Genomic_DNA"/>
</dbReference>
<gene>
    <name evidence="1" type="ORF">Bca52824_008913</name>
</gene>
<comment type="caution">
    <text evidence="1">The sequence shown here is derived from an EMBL/GenBank/DDBJ whole genome shotgun (WGS) entry which is preliminary data.</text>
</comment>
<proteinExistence type="predicted"/>
<reference evidence="1 2" key="1">
    <citation type="submission" date="2020-02" db="EMBL/GenBank/DDBJ databases">
        <authorList>
            <person name="Ma Q."/>
            <person name="Huang Y."/>
            <person name="Song X."/>
            <person name="Pei D."/>
        </authorList>
    </citation>
    <scope>NUCLEOTIDE SEQUENCE [LARGE SCALE GENOMIC DNA]</scope>
    <source>
        <strain evidence="1">Sxm20200214</strain>
        <tissue evidence="1">Leaf</tissue>
    </source>
</reference>
<protein>
    <submittedName>
        <fullName evidence="1">Uncharacterized protein</fullName>
    </submittedName>
</protein>
<dbReference type="Proteomes" id="UP000886595">
    <property type="component" value="Unassembled WGS sequence"/>
</dbReference>
<evidence type="ECO:0000313" key="2">
    <source>
        <dbReference type="Proteomes" id="UP000886595"/>
    </source>
</evidence>
<dbReference type="AlphaFoldDB" id="A0A8X8B8L4"/>
<dbReference type="OrthoDB" id="1680511at2759"/>
<dbReference type="PANTHER" id="PTHR35483:SF1">
    <property type="entry name" value="GLYCINE-RICH PROTEIN-RELATED"/>
    <property type="match status" value="1"/>
</dbReference>
<keyword evidence="2" id="KW-1185">Reference proteome</keyword>
<name>A0A8X8B8L4_BRACI</name>
<dbReference type="PANTHER" id="PTHR35483">
    <property type="entry name" value="NUCLEUSENVELOPE PROTEIN"/>
    <property type="match status" value="1"/>
</dbReference>
<accession>A0A8X8B8L4</accession>
<organism evidence="1 2">
    <name type="scientific">Brassica carinata</name>
    <name type="common">Ethiopian mustard</name>
    <name type="synonym">Abyssinian cabbage</name>
    <dbReference type="NCBI Taxonomy" id="52824"/>
    <lineage>
        <taxon>Eukaryota</taxon>
        <taxon>Viridiplantae</taxon>
        <taxon>Streptophyta</taxon>
        <taxon>Embryophyta</taxon>
        <taxon>Tracheophyta</taxon>
        <taxon>Spermatophyta</taxon>
        <taxon>Magnoliopsida</taxon>
        <taxon>eudicotyledons</taxon>
        <taxon>Gunneridae</taxon>
        <taxon>Pentapetalae</taxon>
        <taxon>rosids</taxon>
        <taxon>malvids</taxon>
        <taxon>Brassicales</taxon>
        <taxon>Brassicaceae</taxon>
        <taxon>Brassiceae</taxon>
        <taxon>Brassica</taxon>
    </lineage>
</organism>
<sequence length="193" mass="22202">MAFYCLRATFSLSAAGVVQHVKWKQSSAVCLFGGKDKSNGSDENLGAETFLAAVSEMFSQFNITMESNRESYGEEICRRYVAGAETLGFIFLIINGEELIKLARDYFRFLMGKPKTVRLTRALDGWNELVEMMSKQRVCDEYWLVKAIINTPTWYDSQVLKAYLWSTQRLMNSSNRSLYEQFVVRDILFESRA</sequence>
<evidence type="ECO:0000313" key="1">
    <source>
        <dbReference type="EMBL" id="KAG2326185.1"/>
    </source>
</evidence>